<organism evidence="10 11">
    <name type="scientific">Paenibacillus monticola</name>
    <dbReference type="NCBI Taxonomy" id="2666075"/>
    <lineage>
        <taxon>Bacteria</taxon>
        <taxon>Bacillati</taxon>
        <taxon>Bacillota</taxon>
        <taxon>Bacilli</taxon>
        <taxon>Bacillales</taxon>
        <taxon>Paenibacillaceae</taxon>
        <taxon>Paenibacillus</taxon>
    </lineage>
</organism>
<evidence type="ECO:0000256" key="5">
    <source>
        <dbReference type="ARBA" id="ARBA00023136"/>
    </source>
</evidence>
<comment type="subcellular location">
    <subcellularLocation>
        <location evidence="1">Membrane</location>
        <topology evidence="1">Lipid-anchor</topology>
    </subcellularLocation>
</comment>
<keyword evidence="11" id="KW-1185">Reference proteome</keyword>
<evidence type="ECO:0000256" key="1">
    <source>
        <dbReference type="ARBA" id="ARBA00004635"/>
    </source>
</evidence>
<dbReference type="PANTHER" id="PTHR35789:SF1">
    <property type="entry name" value="SPORE GERMINATION PROTEIN B3"/>
    <property type="match status" value="1"/>
</dbReference>
<evidence type="ECO:0000313" key="11">
    <source>
        <dbReference type="Proteomes" id="UP000463051"/>
    </source>
</evidence>
<dbReference type="AlphaFoldDB" id="A0A7X2L3C9"/>
<sequence length="382" mass="42769">MRTLKLGLILLLLINLTGCWSKVELDELIFIYGLYIDSGKEPGTVEVTISAPLPNRLMSGQQSGSGSGDGKTYTTVSKTAATLPEAISSIQKDLTRQLNLAHIKVVVIGKEYAKQGISELLEWFKRDPGFPLGTFIMASPGSAKEITHLTPIFEQQPSQVLMEFAAERFMFDTTVKDCLLAEANGMGFVMNYLSFGMKSETTEQGKPEYWAGIQGAMLFQDGKMEGTLKVKKSKALSWAGGHLRFPHYSITWDDGKSTATAIFISSKSSKAVTMFKNRPVFKVQLKGRMSIIFMKDTKNRTLDKVEHLIVTKLQNIVTEDVAKAIQKTQEAGTDVLQLGMLMEWNYPKKWEKLREQWNDYYAHDADIQVTADFQIDDFGTEK</sequence>
<evidence type="ECO:0000259" key="9">
    <source>
        <dbReference type="Pfam" id="PF25198"/>
    </source>
</evidence>
<protein>
    <submittedName>
        <fullName evidence="10">Ger(X)C family spore germination protein</fullName>
    </submittedName>
</protein>
<evidence type="ECO:0000256" key="3">
    <source>
        <dbReference type="ARBA" id="ARBA00022544"/>
    </source>
</evidence>
<dbReference type="GO" id="GO:0016020">
    <property type="term" value="C:membrane"/>
    <property type="evidence" value="ECO:0007669"/>
    <property type="project" value="UniProtKB-SubCell"/>
</dbReference>
<dbReference type="NCBIfam" id="TIGR02887">
    <property type="entry name" value="spore_ger_x_C"/>
    <property type="match status" value="1"/>
</dbReference>
<keyword evidence="5" id="KW-0472">Membrane</keyword>
<keyword evidence="7" id="KW-0449">Lipoprotein</keyword>
<dbReference type="InterPro" id="IPR008844">
    <property type="entry name" value="Spore_GerAC-like"/>
</dbReference>
<keyword evidence="4" id="KW-0732">Signal</keyword>
<gene>
    <name evidence="10" type="ORF">GJB61_19390</name>
</gene>
<evidence type="ECO:0000256" key="6">
    <source>
        <dbReference type="ARBA" id="ARBA00023139"/>
    </source>
</evidence>
<dbReference type="Pfam" id="PF05504">
    <property type="entry name" value="Spore_GerAC"/>
    <property type="match status" value="1"/>
</dbReference>
<dbReference type="InterPro" id="IPR038501">
    <property type="entry name" value="Spore_GerAC_C_sf"/>
</dbReference>
<dbReference type="GO" id="GO:0009847">
    <property type="term" value="P:spore germination"/>
    <property type="evidence" value="ECO:0007669"/>
    <property type="project" value="InterPro"/>
</dbReference>
<comment type="caution">
    <text evidence="10">The sequence shown here is derived from an EMBL/GenBank/DDBJ whole genome shotgun (WGS) entry which is preliminary data.</text>
</comment>
<feature type="domain" description="Spore germination GerAC-like C-terminal" evidence="8">
    <location>
        <begin position="214"/>
        <end position="379"/>
    </location>
</feature>
<name>A0A7X2L3C9_9BACL</name>
<keyword evidence="6" id="KW-0564">Palmitate</keyword>
<dbReference type="Pfam" id="PF25198">
    <property type="entry name" value="Spore_GerAC_N"/>
    <property type="match status" value="1"/>
</dbReference>
<keyword evidence="3" id="KW-0309">Germination</keyword>
<dbReference type="InterPro" id="IPR046953">
    <property type="entry name" value="Spore_GerAC-like_C"/>
</dbReference>
<dbReference type="Gene3D" id="3.30.300.210">
    <property type="entry name" value="Nutrient germinant receptor protein C, domain 3"/>
    <property type="match status" value="1"/>
</dbReference>
<evidence type="ECO:0000259" key="8">
    <source>
        <dbReference type="Pfam" id="PF05504"/>
    </source>
</evidence>
<accession>A0A7X2L3C9</accession>
<dbReference type="RefSeq" id="WP_154120650.1">
    <property type="nucleotide sequence ID" value="NZ_WJXB01000007.1"/>
</dbReference>
<dbReference type="Proteomes" id="UP000463051">
    <property type="component" value="Unassembled WGS sequence"/>
</dbReference>
<evidence type="ECO:0000256" key="7">
    <source>
        <dbReference type="ARBA" id="ARBA00023288"/>
    </source>
</evidence>
<evidence type="ECO:0000256" key="4">
    <source>
        <dbReference type="ARBA" id="ARBA00022729"/>
    </source>
</evidence>
<evidence type="ECO:0000256" key="2">
    <source>
        <dbReference type="ARBA" id="ARBA00007886"/>
    </source>
</evidence>
<dbReference type="EMBL" id="WJXB01000007">
    <property type="protein sequence ID" value="MRN55148.1"/>
    <property type="molecule type" value="Genomic_DNA"/>
</dbReference>
<comment type="similarity">
    <text evidence="2">Belongs to the GerABKC lipoprotein family.</text>
</comment>
<dbReference type="InterPro" id="IPR057336">
    <property type="entry name" value="GerAC_N"/>
</dbReference>
<feature type="domain" description="Spore germination protein N-terminal" evidence="9">
    <location>
        <begin position="22"/>
        <end position="179"/>
    </location>
</feature>
<dbReference type="PANTHER" id="PTHR35789">
    <property type="entry name" value="SPORE GERMINATION PROTEIN B3"/>
    <property type="match status" value="1"/>
</dbReference>
<proteinExistence type="inferred from homology"/>
<reference evidence="10 11" key="1">
    <citation type="submission" date="2019-11" db="EMBL/GenBank/DDBJ databases">
        <title>Paenibacillus monticola sp. nov., a novel PGPR strain isolated from mountain sample in China.</title>
        <authorList>
            <person name="Zhao Q."/>
            <person name="Li H.-P."/>
            <person name="Zhang J.-L."/>
        </authorList>
    </citation>
    <scope>NUCLEOTIDE SEQUENCE [LARGE SCALE GENOMIC DNA]</scope>
    <source>
        <strain evidence="10 11">LC-T2</strain>
    </source>
</reference>
<evidence type="ECO:0000313" key="10">
    <source>
        <dbReference type="EMBL" id="MRN55148.1"/>
    </source>
</evidence>